<name>A0A2A4CVL2_9RHOB</name>
<dbReference type="AlphaFoldDB" id="A0A2A4CVL2"/>
<feature type="compositionally biased region" description="Low complexity" evidence="7">
    <location>
        <begin position="411"/>
        <end position="420"/>
    </location>
</feature>
<dbReference type="PROSITE" id="PS51195">
    <property type="entry name" value="Q_MOTIF"/>
    <property type="match status" value="1"/>
</dbReference>
<proteinExistence type="inferred from homology"/>
<keyword evidence="3 11" id="KW-0347">Helicase</keyword>
<dbReference type="SMART" id="SM00487">
    <property type="entry name" value="DEXDc"/>
    <property type="match status" value="1"/>
</dbReference>
<evidence type="ECO:0000256" key="3">
    <source>
        <dbReference type="ARBA" id="ARBA00022806"/>
    </source>
</evidence>
<dbReference type="PANTHER" id="PTHR47959">
    <property type="entry name" value="ATP-DEPENDENT RNA HELICASE RHLE-RELATED"/>
    <property type="match status" value="1"/>
</dbReference>
<dbReference type="Pfam" id="PF00270">
    <property type="entry name" value="DEAD"/>
    <property type="match status" value="1"/>
</dbReference>
<evidence type="ECO:0000256" key="1">
    <source>
        <dbReference type="ARBA" id="ARBA00022741"/>
    </source>
</evidence>
<organism evidence="11 12">
    <name type="scientific">Pseudothioclava arenosa</name>
    <dbReference type="NCBI Taxonomy" id="1795308"/>
    <lineage>
        <taxon>Bacteria</taxon>
        <taxon>Pseudomonadati</taxon>
        <taxon>Pseudomonadota</taxon>
        <taxon>Alphaproteobacteria</taxon>
        <taxon>Rhodobacterales</taxon>
        <taxon>Paracoccaceae</taxon>
        <taxon>Pseudothioclava</taxon>
    </lineage>
</organism>
<dbReference type="InterPro" id="IPR011545">
    <property type="entry name" value="DEAD/DEAH_box_helicase_dom"/>
</dbReference>
<feature type="region of interest" description="Disordered" evidence="7">
    <location>
        <begin position="369"/>
        <end position="443"/>
    </location>
</feature>
<feature type="domain" description="Helicase C-terminal" evidence="9">
    <location>
        <begin position="219"/>
        <end position="382"/>
    </location>
</feature>
<comment type="caution">
    <text evidence="11">The sequence shown here is derived from an EMBL/GenBank/DDBJ whole genome shotgun (WGS) entry which is preliminary data.</text>
</comment>
<evidence type="ECO:0000259" key="9">
    <source>
        <dbReference type="PROSITE" id="PS51194"/>
    </source>
</evidence>
<reference evidence="11 12" key="1">
    <citation type="submission" date="2017-09" db="EMBL/GenBank/DDBJ databases">
        <title>A multilocus sequence analysis scheme for characterization of bacteria in the genus Thioclava.</title>
        <authorList>
            <person name="Liu Y."/>
            <person name="Shao Z."/>
        </authorList>
    </citation>
    <scope>NUCLEOTIDE SEQUENCE [LARGE SCALE GENOMIC DNA]</scope>
    <source>
        <strain evidence="11 12">CAU 1312</strain>
    </source>
</reference>
<feature type="domain" description="DEAD-box RNA helicase Q" evidence="10">
    <location>
        <begin position="2"/>
        <end position="30"/>
    </location>
</feature>
<dbReference type="GO" id="GO:0003724">
    <property type="term" value="F:RNA helicase activity"/>
    <property type="evidence" value="ECO:0007669"/>
    <property type="project" value="InterPro"/>
</dbReference>
<accession>A0A2A4CVL2</accession>
<evidence type="ECO:0000313" key="12">
    <source>
        <dbReference type="Proteomes" id="UP000243507"/>
    </source>
</evidence>
<dbReference type="GO" id="GO:0005524">
    <property type="term" value="F:ATP binding"/>
    <property type="evidence" value="ECO:0007669"/>
    <property type="project" value="UniProtKB-KW"/>
</dbReference>
<evidence type="ECO:0000256" key="7">
    <source>
        <dbReference type="SAM" id="MobiDB-lite"/>
    </source>
</evidence>
<dbReference type="InterPro" id="IPR014001">
    <property type="entry name" value="Helicase_ATP-bd"/>
</dbReference>
<evidence type="ECO:0000256" key="2">
    <source>
        <dbReference type="ARBA" id="ARBA00022801"/>
    </source>
</evidence>
<comment type="similarity">
    <text evidence="5">Belongs to the DEAD box helicase family.</text>
</comment>
<keyword evidence="1" id="KW-0547">Nucleotide-binding</keyword>
<feature type="compositionally biased region" description="Basic residues" evidence="7">
    <location>
        <begin position="421"/>
        <end position="430"/>
    </location>
</feature>
<dbReference type="CDD" id="cd00268">
    <property type="entry name" value="DEADc"/>
    <property type="match status" value="1"/>
</dbReference>
<dbReference type="PANTHER" id="PTHR47959:SF13">
    <property type="entry name" value="ATP-DEPENDENT RNA HELICASE RHLE"/>
    <property type="match status" value="1"/>
</dbReference>
<dbReference type="Gene3D" id="3.40.50.300">
    <property type="entry name" value="P-loop containing nucleotide triphosphate hydrolases"/>
    <property type="match status" value="2"/>
</dbReference>
<keyword evidence="2" id="KW-0378">Hydrolase</keyword>
<evidence type="ECO:0000259" key="8">
    <source>
        <dbReference type="PROSITE" id="PS51192"/>
    </source>
</evidence>
<dbReference type="InterPro" id="IPR050079">
    <property type="entry name" value="DEAD_box_RNA_helicase"/>
</dbReference>
<dbReference type="RefSeq" id="WP_096430556.1">
    <property type="nucleotide sequence ID" value="NZ_NTJD01000001.1"/>
</dbReference>
<feature type="domain" description="Helicase ATP-binding" evidence="8">
    <location>
        <begin position="33"/>
        <end position="208"/>
    </location>
</feature>
<dbReference type="GO" id="GO:0016787">
    <property type="term" value="F:hydrolase activity"/>
    <property type="evidence" value="ECO:0007669"/>
    <property type="project" value="UniProtKB-KW"/>
</dbReference>
<dbReference type="GO" id="GO:0005829">
    <property type="term" value="C:cytosol"/>
    <property type="evidence" value="ECO:0007669"/>
    <property type="project" value="TreeGrafter"/>
</dbReference>
<dbReference type="Pfam" id="PF00271">
    <property type="entry name" value="Helicase_C"/>
    <property type="match status" value="1"/>
</dbReference>
<dbReference type="CDD" id="cd18787">
    <property type="entry name" value="SF2_C_DEAD"/>
    <property type="match status" value="1"/>
</dbReference>
<evidence type="ECO:0000256" key="4">
    <source>
        <dbReference type="ARBA" id="ARBA00022840"/>
    </source>
</evidence>
<evidence type="ECO:0000256" key="6">
    <source>
        <dbReference type="PROSITE-ProRule" id="PRU00552"/>
    </source>
</evidence>
<feature type="short sequence motif" description="Q motif" evidence="6">
    <location>
        <begin position="2"/>
        <end position="30"/>
    </location>
</feature>
<protein>
    <submittedName>
        <fullName evidence="11">DEAD/DEAH box helicase</fullName>
    </submittedName>
</protein>
<evidence type="ECO:0000313" key="11">
    <source>
        <dbReference type="EMBL" id="PCD78104.1"/>
    </source>
</evidence>
<dbReference type="EMBL" id="NTJD01000001">
    <property type="protein sequence ID" value="PCD78104.1"/>
    <property type="molecule type" value="Genomic_DNA"/>
</dbReference>
<dbReference type="InterPro" id="IPR001650">
    <property type="entry name" value="Helicase_C-like"/>
</dbReference>
<evidence type="ECO:0000259" key="10">
    <source>
        <dbReference type="PROSITE" id="PS51195"/>
    </source>
</evidence>
<dbReference type="SUPFAM" id="SSF52540">
    <property type="entry name" value="P-loop containing nucleoside triphosphate hydrolases"/>
    <property type="match status" value="1"/>
</dbReference>
<dbReference type="PROSITE" id="PS51192">
    <property type="entry name" value="HELICASE_ATP_BIND_1"/>
    <property type="match status" value="1"/>
</dbReference>
<dbReference type="InterPro" id="IPR027417">
    <property type="entry name" value="P-loop_NTPase"/>
</dbReference>
<dbReference type="OrthoDB" id="9805696at2"/>
<keyword evidence="12" id="KW-1185">Reference proteome</keyword>
<dbReference type="PROSITE" id="PS51194">
    <property type="entry name" value="HELICASE_CTER"/>
    <property type="match status" value="1"/>
</dbReference>
<dbReference type="InterPro" id="IPR014014">
    <property type="entry name" value="RNA_helicase_DEAD_Q_motif"/>
</dbReference>
<dbReference type="GO" id="GO:0003676">
    <property type="term" value="F:nucleic acid binding"/>
    <property type="evidence" value="ECO:0007669"/>
    <property type="project" value="InterPro"/>
</dbReference>
<gene>
    <name evidence="11" type="ORF">CLN94_02020</name>
</gene>
<keyword evidence="4" id="KW-0067">ATP-binding</keyword>
<dbReference type="InterPro" id="IPR044742">
    <property type="entry name" value="DEAD/DEAH_RhlB"/>
</dbReference>
<dbReference type="Proteomes" id="UP000243507">
    <property type="component" value="Unassembled WGS sequence"/>
</dbReference>
<sequence length="443" mass="47860">MMSFENLGLAPILVENLTKMGFTRPTPIQTKAIPHVVKGRDLLGLAQTGTGKTAAFGLPMITRILAFGKRPAPKTVRALVLAPTRELASQIHENLAAFAEDAPVSIQRVVGGASLNKQEQALARGTDVLIATPGRLLDLLDRRALVLSETRYLVLDEADQMLDIGFIHALRKIAKLIPEERQTLLFSATMPPLMEELARTYLSDPVRVEAAPPGKVADKIEQGVHFTTQKEKATLLAEYLGSHQGEHALVFSRTKHGADKLARLLENWGFSVAAIHGNKSQNQRERALAAFRSGDLAVLVATDVAARGLDIPLVAHVYNYDLPNVPENYVHRIGRTARAGRDGRAVALCGPMEMGDLRAIEKAMGAKIPVIGGTPHEDPEGMRPNARNRASQQKRAAEKANVGKRKPKAPKPAASEAAKPAAKKPVRRSQKPAGGSAPPRRKG</sequence>
<evidence type="ECO:0000256" key="5">
    <source>
        <dbReference type="ARBA" id="ARBA00038437"/>
    </source>
</evidence>
<dbReference type="SMART" id="SM00490">
    <property type="entry name" value="HELICc"/>
    <property type="match status" value="1"/>
</dbReference>